<evidence type="ECO:0000313" key="3">
    <source>
        <dbReference type="Proteomes" id="UP000681414"/>
    </source>
</evidence>
<accession>A0A942THY2</accession>
<sequence length="271" mass="30725">MNNFDKKISDNVKSYLNENIHFSSEESDKIHLKIQQGIHKSRKFNPFYSTALASAAIIFLVLGVSFLKGTMVGTENNHAVLGPGNENFILPEGKVLAVDMSDVEQMNIGAEIPRLLYADHNIAVMQGTFGVVVYSMEDSMVTNRISYEQVKSYGISMMLASVSQDGTTIYVGNEDMSNEFIYTHQYNISSRSIKKTTQQPTGMFSPKNIEPPGYNEQYDKYFDLHYLTGNTIVELDKSFIYLRSSDWNMKNLQIVICQYEDGESKVFDVFK</sequence>
<dbReference type="EMBL" id="JAGYPG010000004">
    <property type="protein sequence ID" value="MBS4197308.1"/>
    <property type="molecule type" value="Genomic_DNA"/>
</dbReference>
<dbReference type="Proteomes" id="UP000681414">
    <property type="component" value="Unassembled WGS sequence"/>
</dbReference>
<evidence type="ECO:0000313" key="2">
    <source>
        <dbReference type="EMBL" id="MBS4197308.1"/>
    </source>
</evidence>
<gene>
    <name evidence="2" type="ORF">KHA97_19875</name>
</gene>
<keyword evidence="1" id="KW-0812">Transmembrane</keyword>
<proteinExistence type="predicted"/>
<evidence type="ECO:0000256" key="1">
    <source>
        <dbReference type="SAM" id="Phobius"/>
    </source>
</evidence>
<dbReference type="AlphaFoldDB" id="A0A942THY2"/>
<name>A0A942THY2_9BACI</name>
<feature type="transmembrane region" description="Helical" evidence="1">
    <location>
        <begin position="47"/>
        <end position="67"/>
    </location>
</feature>
<reference evidence="2 3" key="1">
    <citation type="submission" date="2021-05" db="EMBL/GenBank/DDBJ databases">
        <title>Novel Bacillus species.</title>
        <authorList>
            <person name="Liu G."/>
        </authorList>
    </citation>
    <scope>NUCLEOTIDE SEQUENCE [LARGE SCALE GENOMIC DNA]</scope>
    <source>
        <strain evidence="3">FJAT-49780</strain>
    </source>
</reference>
<organism evidence="2 3">
    <name type="scientific">Lederbergia citri</name>
    <dbReference type="NCBI Taxonomy" id="2833580"/>
    <lineage>
        <taxon>Bacteria</taxon>
        <taxon>Bacillati</taxon>
        <taxon>Bacillota</taxon>
        <taxon>Bacilli</taxon>
        <taxon>Bacillales</taxon>
        <taxon>Bacillaceae</taxon>
        <taxon>Lederbergia</taxon>
    </lineage>
</organism>
<keyword evidence="1" id="KW-0472">Membrane</keyword>
<comment type="caution">
    <text evidence="2">The sequence shown here is derived from an EMBL/GenBank/DDBJ whole genome shotgun (WGS) entry which is preliminary data.</text>
</comment>
<keyword evidence="3" id="KW-1185">Reference proteome</keyword>
<dbReference type="RefSeq" id="WP_213126546.1">
    <property type="nucleotide sequence ID" value="NZ_JAGYPG010000004.1"/>
</dbReference>
<protein>
    <submittedName>
        <fullName evidence="2">Uncharacterized protein</fullName>
    </submittedName>
</protein>
<keyword evidence="1" id="KW-1133">Transmembrane helix</keyword>